<comment type="subcellular location">
    <subcellularLocation>
        <location evidence="1">Cell membrane</location>
        <topology evidence="1">Single-pass type II membrane protein</topology>
    </subcellularLocation>
</comment>
<evidence type="ECO:0000313" key="9">
    <source>
        <dbReference type="EMBL" id="KIX15192.1"/>
    </source>
</evidence>
<dbReference type="EMBL" id="AZAC01000004">
    <property type="protein sequence ID" value="KIX15192.1"/>
    <property type="molecule type" value="Genomic_DNA"/>
</dbReference>
<keyword evidence="2" id="KW-1003">Cell membrane</keyword>
<evidence type="ECO:0000313" key="10">
    <source>
        <dbReference type="Proteomes" id="UP000032233"/>
    </source>
</evidence>
<dbReference type="GO" id="GO:0005886">
    <property type="term" value="C:plasma membrane"/>
    <property type="evidence" value="ECO:0007669"/>
    <property type="project" value="UniProtKB-SubCell"/>
</dbReference>
<evidence type="ECO:0000256" key="1">
    <source>
        <dbReference type="ARBA" id="ARBA00004401"/>
    </source>
</evidence>
<evidence type="ECO:0000256" key="5">
    <source>
        <dbReference type="ARBA" id="ARBA00022989"/>
    </source>
</evidence>
<keyword evidence="4 8" id="KW-0812">Transmembrane</keyword>
<dbReference type="Proteomes" id="UP000032233">
    <property type="component" value="Unassembled WGS sequence"/>
</dbReference>
<organism evidence="9 10">
    <name type="scientific">Dethiosulfatarculus sandiegensis</name>
    <dbReference type="NCBI Taxonomy" id="1429043"/>
    <lineage>
        <taxon>Bacteria</taxon>
        <taxon>Pseudomonadati</taxon>
        <taxon>Thermodesulfobacteriota</taxon>
        <taxon>Desulfarculia</taxon>
        <taxon>Desulfarculales</taxon>
        <taxon>Desulfarculaceae</taxon>
        <taxon>Dethiosulfatarculus</taxon>
    </lineage>
</organism>
<evidence type="ECO:0000256" key="4">
    <source>
        <dbReference type="ARBA" id="ARBA00022692"/>
    </source>
</evidence>
<dbReference type="RefSeq" id="WP_044346983.1">
    <property type="nucleotide sequence ID" value="NZ_AZAC01000004.1"/>
</dbReference>
<feature type="transmembrane region" description="Helical" evidence="8">
    <location>
        <begin position="21"/>
        <end position="44"/>
    </location>
</feature>
<name>A0A0D2GK95_9BACT</name>
<keyword evidence="6 8" id="KW-0472">Membrane</keyword>
<accession>A0A0D2GK95</accession>
<dbReference type="STRING" id="1429043.X474_04685"/>
<comment type="caution">
    <text evidence="9">The sequence shown here is derived from an EMBL/GenBank/DDBJ whole genome shotgun (WGS) entry which is preliminary data.</text>
</comment>
<sequence>MSISARVANKRKVKEKKNQPGVRLFSVILLVVVATCAAMFYAAIREETRRMRYQASRALEAQKDLRESTRRLRVELNHLKSPARLEKEAVRLGLVRVQPEQIRELP</sequence>
<evidence type="ECO:0000256" key="8">
    <source>
        <dbReference type="SAM" id="Phobius"/>
    </source>
</evidence>
<evidence type="ECO:0008006" key="11">
    <source>
        <dbReference type="Google" id="ProtNLM"/>
    </source>
</evidence>
<keyword evidence="3" id="KW-0132">Cell division</keyword>
<keyword evidence="7" id="KW-0131">Cell cycle</keyword>
<dbReference type="GO" id="GO:0051301">
    <property type="term" value="P:cell division"/>
    <property type="evidence" value="ECO:0007669"/>
    <property type="project" value="UniProtKB-KW"/>
</dbReference>
<keyword evidence="10" id="KW-1185">Reference proteome</keyword>
<gene>
    <name evidence="9" type="ORF">X474_04685</name>
</gene>
<keyword evidence="5 8" id="KW-1133">Transmembrane helix</keyword>
<dbReference type="InterPro" id="IPR011922">
    <property type="entry name" value="Cell_div_FtsL"/>
</dbReference>
<dbReference type="AlphaFoldDB" id="A0A0D2GK95"/>
<dbReference type="InParanoid" id="A0A0D2GK95"/>
<proteinExistence type="predicted"/>
<evidence type="ECO:0000256" key="6">
    <source>
        <dbReference type="ARBA" id="ARBA00023136"/>
    </source>
</evidence>
<evidence type="ECO:0000256" key="2">
    <source>
        <dbReference type="ARBA" id="ARBA00022475"/>
    </source>
</evidence>
<evidence type="ECO:0000256" key="7">
    <source>
        <dbReference type="ARBA" id="ARBA00023306"/>
    </source>
</evidence>
<dbReference type="Pfam" id="PF04999">
    <property type="entry name" value="FtsL"/>
    <property type="match status" value="1"/>
</dbReference>
<evidence type="ECO:0000256" key="3">
    <source>
        <dbReference type="ARBA" id="ARBA00022618"/>
    </source>
</evidence>
<reference evidence="9 10" key="1">
    <citation type="submission" date="2013-11" db="EMBL/GenBank/DDBJ databases">
        <title>Metagenomic analysis of a methanogenic consortium involved in long chain n-alkane degradation.</title>
        <authorList>
            <person name="Davidova I.A."/>
            <person name="Callaghan A.V."/>
            <person name="Wawrik B."/>
            <person name="Pruitt S."/>
            <person name="Marks C."/>
            <person name="Duncan K.E."/>
            <person name="Suflita J.M."/>
        </authorList>
    </citation>
    <scope>NUCLEOTIDE SEQUENCE [LARGE SCALE GENOMIC DNA]</scope>
    <source>
        <strain evidence="9 10">SPR</strain>
    </source>
</reference>
<protein>
    <recommendedName>
        <fullName evidence="11">Cell division protein FtsL</fullName>
    </recommendedName>
</protein>